<evidence type="ECO:0000313" key="1">
    <source>
        <dbReference type="EMBL" id="PSV00517.1"/>
    </source>
</evidence>
<dbReference type="RefSeq" id="WP_107289147.1">
    <property type="nucleotide sequence ID" value="NZ_PYNF01000003.1"/>
</dbReference>
<evidence type="ECO:0000313" key="2">
    <source>
        <dbReference type="Proteomes" id="UP000241426"/>
    </source>
</evidence>
<accession>A0A2T3KLK0</accession>
<proteinExistence type="predicted"/>
<comment type="caution">
    <text evidence="1">The sequence shown here is derived from an EMBL/GenBank/DDBJ whole genome shotgun (WGS) entry which is preliminary data.</text>
</comment>
<protein>
    <submittedName>
        <fullName evidence="1">Uncharacterized protein</fullName>
    </submittedName>
</protein>
<dbReference type="Proteomes" id="UP000241426">
    <property type="component" value="Unassembled WGS sequence"/>
</dbReference>
<dbReference type="AlphaFoldDB" id="A0A2T3KLK0"/>
<organism evidence="1 2">
    <name type="scientific">Photobacterium kishitanii</name>
    <dbReference type="NCBI Taxonomy" id="318456"/>
    <lineage>
        <taxon>Bacteria</taxon>
        <taxon>Pseudomonadati</taxon>
        <taxon>Pseudomonadota</taxon>
        <taxon>Gammaproteobacteria</taxon>
        <taxon>Vibrionales</taxon>
        <taxon>Vibrionaceae</taxon>
        <taxon>Photobacterium</taxon>
    </lineage>
</organism>
<sequence>MLFDGKEFRKNKMVITLPSDWKDNNAIFPNNSVRFAKICKANSRGAVQTHWLRDSEHLFAKPILNLRFVSSNMAYGTGEDLGKVFMFRGGVIYSAKCQVSASSLKDDFVRAFTNSDGLSLVADYKITLSYPKSEGILIVTRQKEDDEVCEVKAFYLADDHPLKADVAKVFKLLGKLMSLDDDSKAKKATAVLDNIFSIGGCGDLGADCHSIEDLSKQYNSGAIFDLVNYKISNSSEFSDHFGLMLGLNANTLEKIFDGEEYELRQEYSIVYS</sequence>
<reference evidence="1 2" key="1">
    <citation type="submission" date="2018-01" db="EMBL/GenBank/DDBJ databases">
        <title>Whole genome sequencing of Histamine producing bacteria.</title>
        <authorList>
            <person name="Butler K."/>
        </authorList>
    </citation>
    <scope>NUCLEOTIDE SEQUENCE [LARGE SCALE GENOMIC DNA]</scope>
    <source>
        <strain evidence="1 2">FS-7.2</strain>
    </source>
</reference>
<name>A0A2T3KLK0_9GAMM</name>
<gene>
    <name evidence="1" type="ORF">C9J27_05125</name>
</gene>
<dbReference type="EMBL" id="PYNF01000003">
    <property type="protein sequence ID" value="PSV00517.1"/>
    <property type="molecule type" value="Genomic_DNA"/>
</dbReference>